<evidence type="ECO:0000256" key="5">
    <source>
        <dbReference type="ARBA" id="ARBA00023244"/>
    </source>
</evidence>
<comment type="similarity">
    <text evidence="6">Belongs to the precorrin methyltransferase family.</text>
</comment>
<dbReference type="AlphaFoldDB" id="A0A6P1TSL0"/>
<evidence type="ECO:0000256" key="1">
    <source>
        <dbReference type="ARBA" id="ARBA00012162"/>
    </source>
</evidence>
<dbReference type="SUPFAM" id="SSF53790">
    <property type="entry name" value="Tetrapyrrole methylase"/>
    <property type="match status" value="1"/>
</dbReference>
<dbReference type="FunFam" id="3.40.1010.10:FF:000001">
    <property type="entry name" value="Siroheme synthase"/>
    <property type="match status" value="1"/>
</dbReference>
<dbReference type="Pfam" id="PF00590">
    <property type="entry name" value="TP_methylase"/>
    <property type="match status" value="1"/>
</dbReference>
<evidence type="ECO:0000313" key="10">
    <source>
        <dbReference type="Proteomes" id="UP000464314"/>
    </source>
</evidence>
<reference evidence="9 10" key="1">
    <citation type="submission" date="2020-01" db="EMBL/GenBank/DDBJ databases">
        <title>Genome analysis of Anaerocolumna sp. CBA3638.</title>
        <authorList>
            <person name="Kim J."/>
            <person name="Roh S.W."/>
        </authorList>
    </citation>
    <scope>NUCLEOTIDE SEQUENCE [LARGE SCALE GENOMIC DNA]</scope>
    <source>
        <strain evidence="9 10">CBA3638</strain>
    </source>
</reference>
<evidence type="ECO:0000313" key="9">
    <source>
        <dbReference type="EMBL" id="QHQ62438.1"/>
    </source>
</evidence>
<proteinExistence type="inferred from homology"/>
<dbReference type="RefSeq" id="WP_161839262.1">
    <property type="nucleotide sequence ID" value="NZ_CP048000.1"/>
</dbReference>
<evidence type="ECO:0000256" key="3">
    <source>
        <dbReference type="ARBA" id="ARBA00022679"/>
    </source>
</evidence>
<dbReference type="PROSITE" id="PS00839">
    <property type="entry name" value="SUMT_1"/>
    <property type="match status" value="1"/>
</dbReference>
<dbReference type="InterPro" id="IPR035996">
    <property type="entry name" value="4pyrrol_Methylase_sf"/>
</dbReference>
<evidence type="ECO:0000259" key="8">
    <source>
        <dbReference type="Pfam" id="PF02602"/>
    </source>
</evidence>
<feature type="domain" description="Tetrapyrrole methylase" evidence="7">
    <location>
        <begin position="6"/>
        <end position="216"/>
    </location>
</feature>
<dbReference type="Gene3D" id="3.30.950.10">
    <property type="entry name" value="Methyltransferase, Cobalt-precorrin-4 Transmethylase, Domain 2"/>
    <property type="match status" value="1"/>
</dbReference>
<dbReference type="NCBIfam" id="NF004790">
    <property type="entry name" value="PRK06136.1"/>
    <property type="match status" value="1"/>
</dbReference>
<dbReference type="PANTHER" id="PTHR45790">
    <property type="entry name" value="SIROHEME SYNTHASE-RELATED"/>
    <property type="match status" value="1"/>
</dbReference>
<dbReference type="InterPro" id="IPR003754">
    <property type="entry name" value="4pyrrol_synth_uPrphyn_synth"/>
</dbReference>
<sequence>MNKNGMVYLVGAGPGDPELLTLKGKARLEECEVVIYDRLASDSLLDFVPYQSEKIYVGKEVGRHSFNQEAINQIIIEKALEGKRVVRLKGGDPFVFGRGGEEVIALQKAGIPFQVIPGITSAIAAATYAGIPVTHRGISRSFHVVTGHTKDTDNELVENFETLAKLEGTLIFLMGMGNLSLIVNELIRYGKDGNTPAAVISNGTTNQQKTVRGTLLTIEEKVKEENIQAPAVILIGAVTELDMKSLQYGRLSGLRIGVTGTPKLTEKLTNQLRNEEAYVDNLSFLYVKETEELTELKRAIDCILEYTWIVFTSTNGVDLFFQYLKENQFDYRKLGHISFAVVGNGTKEALMRQGFIADYMPEVYTTVSLAHGLVKSLKKEDKVLIPRAVNGSKDLTQILSDYSIPYTDIKLYSIETDKEKYNRITSNLLDYDYLTFASASGVEGFFRESDSLKLNTGKTKIVCIGDITAKKLNEYGITNYLIAREYSVPGLVDCIMEDIKKV</sequence>
<gene>
    <name evidence="9" type="primary">cobA</name>
    <name evidence="9" type="ORF">Ana3638_17975</name>
</gene>
<dbReference type="CDD" id="cd06578">
    <property type="entry name" value="HemD"/>
    <property type="match status" value="1"/>
</dbReference>
<dbReference type="Gene3D" id="3.40.50.10090">
    <property type="match status" value="2"/>
</dbReference>
<feature type="domain" description="Tetrapyrrole biosynthesis uroporphyrinogen III synthase" evidence="8">
    <location>
        <begin position="268"/>
        <end position="492"/>
    </location>
</feature>
<dbReference type="NCBIfam" id="TIGR01469">
    <property type="entry name" value="cobA_cysG_Cterm"/>
    <property type="match status" value="1"/>
</dbReference>
<dbReference type="EMBL" id="CP048000">
    <property type="protein sequence ID" value="QHQ62438.1"/>
    <property type="molecule type" value="Genomic_DNA"/>
</dbReference>
<dbReference type="InterPro" id="IPR014776">
    <property type="entry name" value="4pyrrole_Mease_sub2"/>
</dbReference>
<dbReference type="Proteomes" id="UP000464314">
    <property type="component" value="Chromosome"/>
</dbReference>
<dbReference type="FunFam" id="3.30.950.10:FF:000001">
    <property type="entry name" value="Siroheme synthase"/>
    <property type="match status" value="1"/>
</dbReference>
<evidence type="ECO:0000256" key="4">
    <source>
        <dbReference type="ARBA" id="ARBA00022691"/>
    </source>
</evidence>
<evidence type="ECO:0000256" key="6">
    <source>
        <dbReference type="RuleBase" id="RU003960"/>
    </source>
</evidence>
<dbReference type="Pfam" id="PF02602">
    <property type="entry name" value="HEM4"/>
    <property type="match status" value="1"/>
</dbReference>
<name>A0A6P1TSL0_9FIRM</name>
<evidence type="ECO:0000256" key="2">
    <source>
        <dbReference type="ARBA" id="ARBA00022603"/>
    </source>
</evidence>
<keyword evidence="4" id="KW-0949">S-adenosyl-L-methionine</keyword>
<dbReference type="InterPro" id="IPR050161">
    <property type="entry name" value="Siro_Cobalamin_biosynth"/>
</dbReference>
<dbReference type="PANTHER" id="PTHR45790:SF3">
    <property type="entry name" value="S-ADENOSYL-L-METHIONINE-DEPENDENT UROPORPHYRINOGEN III METHYLTRANSFERASE, CHLOROPLASTIC"/>
    <property type="match status" value="1"/>
</dbReference>
<dbReference type="GO" id="GO:0004851">
    <property type="term" value="F:uroporphyrin-III C-methyltransferase activity"/>
    <property type="evidence" value="ECO:0007669"/>
    <property type="project" value="UniProtKB-EC"/>
</dbReference>
<evidence type="ECO:0000259" key="7">
    <source>
        <dbReference type="Pfam" id="PF00590"/>
    </source>
</evidence>
<protein>
    <recommendedName>
        <fullName evidence="1">uroporphyrinogen-III C-methyltransferase</fullName>
        <ecNumber evidence="1">2.1.1.107</ecNumber>
    </recommendedName>
</protein>
<dbReference type="InterPro" id="IPR014777">
    <property type="entry name" value="4pyrrole_Mease_sub1"/>
</dbReference>
<dbReference type="EC" id="2.1.1.107" evidence="1"/>
<dbReference type="PROSITE" id="PS00840">
    <property type="entry name" value="SUMT_2"/>
    <property type="match status" value="1"/>
</dbReference>
<accession>A0A6P1TSL0</accession>
<dbReference type="SUPFAM" id="SSF69618">
    <property type="entry name" value="HemD-like"/>
    <property type="match status" value="1"/>
</dbReference>
<dbReference type="InterPro" id="IPR036108">
    <property type="entry name" value="4pyrrol_syn_uPrphyn_synt_sf"/>
</dbReference>
<organism evidence="9 10">
    <name type="scientific">Anaerocolumna sedimenticola</name>
    <dbReference type="NCBI Taxonomy" id="2696063"/>
    <lineage>
        <taxon>Bacteria</taxon>
        <taxon>Bacillati</taxon>
        <taxon>Bacillota</taxon>
        <taxon>Clostridia</taxon>
        <taxon>Lachnospirales</taxon>
        <taxon>Lachnospiraceae</taxon>
        <taxon>Anaerocolumna</taxon>
    </lineage>
</organism>
<dbReference type="GO" id="GO:0032259">
    <property type="term" value="P:methylation"/>
    <property type="evidence" value="ECO:0007669"/>
    <property type="project" value="UniProtKB-KW"/>
</dbReference>
<keyword evidence="10" id="KW-1185">Reference proteome</keyword>
<dbReference type="GO" id="GO:0019354">
    <property type="term" value="P:siroheme biosynthetic process"/>
    <property type="evidence" value="ECO:0007669"/>
    <property type="project" value="InterPro"/>
</dbReference>
<keyword evidence="3 6" id="KW-0808">Transferase</keyword>
<dbReference type="InterPro" id="IPR006366">
    <property type="entry name" value="CobA/CysG_C"/>
</dbReference>
<dbReference type="InterPro" id="IPR003043">
    <property type="entry name" value="Uropor_MeTrfase_CS"/>
</dbReference>
<dbReference type="GO" id="GO:0004852">
    <property type="term" value="F:uroporphyrinogen-III synthase activity"/>
    <property type="evidence" value="ECO:0007669"/>
    <property type="project" value="InterPro"/>
</dbReference>
<dbReference type="CDD" id="cd11642">
    <property type="entry name" value="SUMT"/>
    <property type="match status" value="1"/>
</dbReference>
<dbReference type="KEGG" id="anr:Ana3638_17975"/>
<keyword evidence="5" id="KW-0627">Porphyrin biosynthesis</keyword>
<dbReference type="InterPro" id="IPR000878">
    <property type="entry name" value="4pyrrol_Mease"/>
</dbReference>
<dbReference type="Gene3D" id="3.40.1010.10">
    <property type="entry name" value="Cobalt-precorrin-4 Transmethylase, Domain 1"/>
    <property type="match status" value="1"/>
</dbReference>
<keyword evidence="2 6" id="KW-0489">Methyltransferase</keyword>